<dbReference type="Pfam" id="PF00172">
    <property type="entry name" value="Zn_clus"/>
    <property type="match status" value="1"/>
</dbReference>
<keyword evidence="2" id="KW-0479">Metal-binding</keyword>
<dbReference type="EMBL" id="LHQQ01000181">
    <property type="protein sequence ID" value="KOS39978.1"/>
    <property type="molecule type" value="Genomic_DNA"/>
</dbReference>
<gene>
    <name evidence="9" type="ORF">ACN38_g9183</name>
</gene>
<dbReference type="PANTHER" id="PTHR46910:SF3">
    <property type="entry name" value="HALOTOLERANCE PROTEIN 9-RELATED"/>
    <property type="match status" value="1"/>
</dbReference>
<evidence type="ECO:0000256" key="2">
    <source>
        <dbReference type="ARBA" id="ARBA00022723"/>
    </source>
</evidence>
<dbReference type="InterPro" id="IPR001138">
    <property type="entry name" value="Zn2Cys6_DnaBD"/>
</dbReference>
<dbReference type="PROSITE" id="PS00463">
    <property type="entry name" value="ZN2_CY6_FUNGAL_1"/>
    <property type="match status" value="1"/>
</dbReference>
<keyword evidence="3" id="KW-0805">Transcription regulation</keyword>
<name>A0A0M8NW28_9EURO</name>
<evidence type="ECO:0000256" key="5">
    <source>
        <dbReference type="ARBA" id="ARBA00023163"/>
    </source>
</evidence>
<evidence type="ECO:0000256" key="4">
    <source>
        <dbReference type="ARBA" id="ARBA00023125"/>
    </source>
</evidence>
<sequence length="765" mass="85831">MSECPNVSRKPDSWLWLPLYWTDQCPNFPLPSSVSVELDSQVVMGSFGMKLSCSRCRDKKLKCDRSEPVCKRCMTSGFPCSYPARRKPRGERQKAEIRGSDRRLEAQENRSSVPTDIRAPDTPSPSQIDQARATVPQASEPEQGANTWIYRMVSGAKNSIESLANKGEFTFDPPPPWAQSTVNNAINRLDTALGQLAAPSPQPFNNSVDGSKPNLLPCDAQRYLDTFLDIILPHFNVFGSFRNVVDPGFLRALPHIIDSPYAQVDPAMRIIYYSGIYFGQMLGRKDEQGLAILAYYRCLQSVPKWLESARGSPLDLLAASLTAWLAINNFDYHLAWQFHCQACRFGGLLGIHDVDSSPPGTAHEGLEEEKEIKRRLHWYLVELDFLFRLWYDKPKALKYPIAQVKLPAEISPQTKQPKPAHCTLFIVWSRALFLLDEFFSVLESSHGQAYAEVSSKTDNCCNELWELLTDWDMLSVARSPRIEPVKSWLYADSIIALYSFIILMRRKASNSDRSPHPQAVNAARIVINTIIEWAGKNVLPSGIEQSFNPHLVTFYPFCAFFTLYYHIMSSTDPSEHEQDLSNLEKVVSIMTPIASIRRDFVPIVDAMGALNDASRAVHSSPDPLRGLTMLFPPSQLKSLPKTRFPNSQGGQALQQQVPRESEGALLFPNTAQQFTPFDSLQNLSSILPAQPGDDPSGTFGVPFQLQNQITFGYEPGGNEPEPVGADTARTAPQPLEFVQAIENELIWRNWHESWWNSESGIDTAG</sequence>
<feature type="region of interest" description="Disordered" evidence="7">
    <location>
        <begin position="84"/>
        <end position="143"/>
    </location>
</feature>
<keyword evidence="6" id="KW-0539">Nucleus</keyword>
<dbReference type="PANTHER" id="PTHR46910">
    <property type="entry name" value="TRANSCRIPTION FACTOR PDR1"/>
    <property type="match status" value="1"/>
</dbReference>
<evidence type="ECO:0000256" key="3">
    <source>
        <dbReference type="ARBA" id="ARBA00023015"/>
    </source>
</evidence>
<evidence type="ECO:0000313" key="9">
    <source>
        <dbReference type="EMBL" id="KOS39978.1"/>
    </source>
</evidence>
<evidence type="ECO:0000256" key="6">
    <source>
        <dbReference type="ARBA" id="ARBA00023242"/>
    </source>
</evidence>
<dbReference type="GO" id="GO:0008270">
    <property type="term" value="F:zinc ion binding"/>
    <property type="evidence" value="ECO:0007669"/>
    <property type="project" value="InterPro"/>
</dbReference>
<dbReference type="OrthoDB" id="39175at2759"/>
<dbReference type="GO" id="GO:0005634">
    <property type="term" value="C:nucleus"/>
    <property type="evidence" value="ECO:0007669"/>
    <property type="project" value="UniProtKB-SubCell"/>
</dbReference>
<accession>A0A0M8NW28</accession>
<dbReference type="AlphaFoldDB" id="A0A0M8NW28"/>
<reference evidence="9 10" key="1">
    <citation type="submission" date="2015-08" db="EMBL/GenBank/DDBJ databases">
        <title>Genome sequencing of Penicillium nordicum.</title>
        <authorList>
            <person name="Nguyen H.D."/>
            <person name="Seifert K.A."/>
        </authorList>
    </citation>
    <scope>NUCLEOTIDE SEQUENCE [LARGE SCALE GENOMIC DNA]</scope>
    <source>
        <strain evidence="9 10">DAOMC 185683</strain>
    </source>
</reference>
<dbReference type="SMART" id="SM00066">
    <property type="entry name" value="GAL4"/>
    <property type="match status" value="1"/>
</dbReference>
<keyword evidence="10" id="KW-1185">Reference proteome</keyword>
<dbReference type="GO" id="GO:0000981">
    <property type="term" value="F:DNA-binding transcription factor activity, RNA polymerase II-specific"/>
    <property type="evidence" value="ECO:0007669"/>
    <property type="project" value="InterPro"/>
</dbReference>
<organism evidence="9 10">
    <name type="scientific">Penicillium nordicum</name>
    <dbReference type="NCBI Taxonomy" id="229535"/>
    <lineage>
        <taxon>Eukaryota</taxon>
        <taxon>Fungi</taxon>
        <taxon>Dikarya</taxon>
        <taxon>Ascomycota</taxon>
        <taxon>Pezizomycotina</taxon>
        <taxon>Eurotiomycetes</taxon>
        <taxon>Eurotiomycetidae</taxon>
        <taxon>Eurotiales</taxon>
        <taxon>Aspergillaceae</taxon>
        <taxon>Penicillium</taxon>
    </lineage>
</organism>
<dbReference type="PROSITE" id="PS50048">
    <property type="entry name" value="ZN2_CY6_FUNGAL_2"/>
    <property type="match status" value="1"/>
</dbReference>
<keyword evidence="5" id="KW-0804">Transcription</keyword>
<dbReference type="SUPFAM" id="SSF57701">
    <property type="entry name" value="Zn2/Cys6 DNA-binding domain"/>
    <property type="match status" value="1"/>
</dbReference>
<dbReference type="CDD" id="cd12148">
    <property type="entry name" value="fungal_TF_MHR"/>
    <property type="match status" value="1"/>
</dbReference>
<proteinExistence type="predicted"/>
<feature type="region of interest" description="Disordered" evidence="7">
    <location>
        <begin position="640"/>
        <end position="659"/>
    </location>
</feature>
<dbReference type="CDD" id="cd00067">
    <property type="entry name" value="GAL4"/>
    <property type="match status" value="1"/>
</dbReference>
<evidence type="ECO:0000256" key="1">
    <source>
        <dbReference type="ARBA" id="ARBA00004123"/>
    </source>
</evidence>
<feature type="compositionally biased region" description="Polar residues" evidence="7">
    <location>
        <begin position="644"/>
        <end position="658"/>
    </location>
</feature>
<dbReference type="InterPro" id="IPR050987">
    <property type="entry name" value="AtrR-like"/>
</dbReference>
<evidence type="ECO:0000313" key="10">
    <source>
        <dbReference type="Proteomes" id="UP000037696"/>
    </source>
</evidence>
<keyword evidence="4" id="KW-0238">DNA-binding</keyword>
<feature type="domain" description="Zn(2)-C6 fungal-type" evidence="8">
    <location>
        <begin position="52"/>
        <end position="82"/>
    </location>
</feature>
<feature type="compositionally biased region" description="Basic and acidic residues" evidence="7">
    <location>
        <begin position="90"/>
        <end position="108"/>
    </location>
</feature>
<evidence type="ECO:0000259" key="8">
    <source>
        <dbReference type="PROSITE" id="PS50048"/>
    </source>
</evidence>
<comment type="subcellular location">
    <subcellularLocation>
        <location evidence="1">Nucleus</location>
    </subcellularLocation>
</comment>
<comment type="caution">
    <text evidence="9">The sequence shown here is derived from an EMBL/GenBank/DDBJ whole genome shotgun (WGS) entry which is preliminary data.</text>
</comment>
<dbReference type="Gene3D" id="4.10.240.10">
    <property type="entry name" value="Zn(2)-C6 fungal-type DNA-binding domain"/>
    <property type="match status" value="1"/>
</dbReference>
<dbReference type="GO" id="GO:0003677">
    <property type="term" value="F:DNA binding"/>
    <property type="evidence" value="ECO:0007669"/>
    <property type="project" value="UniProtKB-KW"/>
</dbReference>
<dbReference type="InterPro" id="IPR036864">
    <property type="entry name" value="Zn2-C6_fun-type_DNA-bd_sf"/>
</dbReference>
<dbReference type="Proteomes" id="UP000037696">
    <property type="component" value="Unassembled WGS sequence"/>
</dbReference>
<evidence type="ECO:0000256" key="7">
    <source>
        <dbReference type="SAM" id="MobiDB-lite"/>
    </source>
</evidence>
<protein>
    <recommendedName>
        <fullName evidence="8">Zn(2)-C6 fungal-type domain-containing protein</fullName>
    </recommendedName>
</protein>